<comment type="caution">
    <text evidence="1">The sequence shown here is derived from an EMBL/GenBank/DDBJ whole genome shotgun (WGS) entry which is preliminary data.</text>
</comment>
<dbReference type="RefSeq" id="WP_151621793.1">
    <property type="nucleotide sequence ID" value="NZ_WBXO01000019.1"/>
</dbReference>
<organism evidence="1 2">
    <name type="scientific">Heliorestis acidaminivorans</name>
    <dbReference type="NCBI Taxonomy" id="553427"/>
    <lineage>
        <taxon>Bacteria</taxon>
        <taxon>Bacillati</taxon>
        <taxon>Bacillota</taxon>
        <taxon>Clostridia</taxon>
        <taxon>Eubacteriales</taxon>
        <taxon>Heliobacteriaceae</taxon>
        <taxon>Heliorestis</taxon>
    </lineage>
</organism>
<dbReference type="EMBL" id="WBXO01000019">
    <property type="protein sequence ID" value="KAB2950892.1"/>
    <property type="molecule type" value="Genomic_DNA"/>
</dbReference>
<accession>A0A6I0ETY2</accession>
<name>A0A6I0ETY2_9FIRM</name>
<evidence type="ECO:0000313" key="2">
    <source>
        <dbReference type="Proteomes" id="UP000468766"/>
    </source>
</evidence>
<dbReference type="Proteomes" id="UP000468766">
    <property type="component" value="Unassembled WGS sequence"/>
</dbReference>
<proteinExistence type="predicted"/>
<sequence length="123" mass="14296">MAMETVTFILLMLTTMVRREVEKVKNEVMVVFIMLEIKAILLVKTFSLKLDYNKNLKNYGELIAYKEYYQELLKDSPSNDYLKSKLASVQLEIQLVSGLITKQKLEIARLKKFKLEVIGGMIE</sequence>
<evidence type="ECO:0000313" key="1">
    <source>
        <dbReference type="EMBL" id="KAB2950892.1"/>
    </source>
</evidence>
<dbReference type="AlphaFoldDB" id="A0A6I0ETY2"/>
<protein>
    <submittedName>
        <fullName evidence="1">Uncharacterized protein</fullName>
    </submittedName>
</protein>
<gene>
    <name evidence="1" type="ORF">F9B85_13775</name>
</gene>
<reference evidence="1 2" key="1">
    <citation type="submission" date="2019-10" db="EMBL/GenBank/DDBJ databases">
        <title>Whole-genome sequence of the extremophile Heliorestis acidaminivorans DSM 24790.</title>
        <authorList>
            <person name="Kyndt J.A."/>
            <person name="Meyer T.E."/>
        </authorList>
    </citation>
    <scope>NUCLEOTIDE SEQUENCE [LARGE SCALE GENOMIC DNA]</scope>
    <source>
        <strain evidence="1 2">DSM 24790</strain>
    </source>
</reference>
<keyword evidence="2" id="KW-1185">Reference proteome</keyword>